<dbReference type="GO" id="GO:0016831">
    <property type="term" value="F:carboxy-lyase activity"/>
    <property type="evidence" value="ECO:0007669"/>
    <property type="project" value="InterPro"/>
</dbReference>
<evidence type="ECO:0000256" key="1">
    <source>
        <dbReference type="ARBA" id="ARBA00023239"/>
    </source>
</evidence>
<dbReference type="PANTHER" id="PTHR21240">
    <property type="entry name" value="2-AMINO-3-CARBOXYLMUCONATE-6-SEMIALDEHYDE DECARBOXYLASE"/>
    <property type="match status" value="1"/>
</dbReference>
<keyword evidence="4" id="KW-1185">Reference proteome</keyword>
<keyword evidence="3" id="KW-0378">Hydrolase</keyword>
<dbReference type="GO" id="GO:0016787">
    <property type="term" value="F:hydrolase activity"/>
    <property type="evidence" value="ECO:0007669"/>
    <property type="project" value="UniProtKB-KW"/>
</dbReference>
<dbReference type="SUPFAM" id="SSF51556">
    <property type="entry name" value="Metallo-dependent hydrolases"/>
    <property type="match status" value="1"/>
</dbReference>
<evidence type="ECO:0000313" key="3">
    <source>
        <dbReference type="EMBL" id="SHN61664.1"/>
    </source>
</evidence>
<feature type="domain" description="Amidohydrolase-related" evidence="2">
    <location>
        <begin position="3"/>
        <end position="355"/>
    </location>
</feature>
<dbReference type="Gene3D" id="3.20.20.140">
    <property type="entry name" value="Metal-dependent hydrolases"/>
    <property type="match status" value="1"/>
</dbReference>
<dbReference type="EMBL" id="LT670849">
    <property type="protein sequence ID" value="SHN61664.1"/>
    <property type="molecule type" value="Genomic_DNA"/>
</dbReference>
<organism evidence="3 4">
    <name type="scientific">Bradyrhizobium erythrophlei</name>
    <dbReference type="NCBI Taxonomy" id="1437360"/>
    <lineage>
        <taxon>Bacteria</taxon>
        <taxon>Pseudomonadati</taxon>
        <taxon>Pseudomonadota</taxon>
        <taxon>Alphaproteobacteria</taxon>
        <taxon>Hyphomicrobiales</taxon>
        <taxon>Nitrobacteraceae</taxon>
        <taxon>Bradyrhizobium</taxon>
    </lineage>
</organism>
<accession>A0A1M7STG4</accession>
<dbReference type="InterPro" id="IPR032466">
    <property type="entry name" value="Metal_Hydrolase"/>
</dbReference>
<keyword evidence="1" id="KW-0456">Lyase</keyword>
<dbReference type="Pfam" id="PF04909">
    <property type="entry name" value="Amidohydro_2"/>
    <property type="match status" value="1"/>
</dbReference>
<protein>
    <submittedName>
        <fullName evidence="3">Predicted metal-dependent hydrolase, TIM-barrel fold</fullName>
    </submittedName>
</protein>
<name>A0A1M7STG4_9BRAD</name>
<sequence>MIIDCHAHVFQHWAGACGHPSSEIHRKYIQKVQTRTSARVFRAHDGKEVSGAVLFREGDNSWAGLKDVDFRVGNYGRLDFTVDGEDYHCQYMPVGMQQIVAPPELMLAQMSYAGVDHCILQTGWGYGAMNDYNAFAQNQYPDKFTALLNVDEPRAFTDAGLAEFDRAHRDLGLKGVYFALDAFARYGFDVTFDDARYDAFWSKIDSAGLPVFFEITAIPNYDAVSYIRNLVRLHGLMNRYSNIRWVLVMGPPVGFFGKSGAWDFPDEVLGAMRHDHLLIEIMLPITWGGVWEYPYPQAQQLVRGMRDLFGASKLIWGSDMPNVERFCTYTQSLDYVRRHCSFLSPSEKDAVLGGNLQSMLAIDNRKRSVAA</sequence>
<dbReference type="GO" id="GO:0005737">
    <property type="term" value="C:cytoplasm"/>
    <property type="evidence" value="ECO:0007669"/>
    <property type="project" value="TreeGrafter"/>
</dbReference>
<dbReference type="InterPro" id="IPR032465">
    <property type="entry name" value="ACMSD"/>
</dbReference>
<dbReference type="InterPro" id="IPR006680">
    <property type="entry name" value="Amidohydro-rel"/>
</dbReference>
<dbReference type="Proteomes" id="UP000184096">
    <property type="component" value="Chromosome I"/>
</dbReference>
<dbReference type="GO" id="GO:0019748">
    <property type="term" value="P:secondary metabolic process"/>
    <property type="evidence" value="ECO:0007669"/>
    <property type="project" value="TreeGrafter"/>
</dbReference>
<evidence type="ECO:0000313" key="4">
    <source>
        <dbReference type="Proteomes" id="UP000184096"/>
    </source>
</evidence>
<reference evidence="4" key="1">
    <citation type="submission" date="2016-11" db="EMBL/GenBank/DDBJ databases">
        <authorList>
            <person name="Varghese N."/>
            <person name="Submissions S."/>
        </authorList>
    </citation>
    <scope>NUCLEOTIDE SEQUENCE [LARGE SCALE GENOMIC DNA]</scope>
    <source>
        <strain evidence="4">GAS401</strain>
    </source>
</reference>
<dbReference type="AlphaFoldDB" id="A0A1M7STG4"/>
<proteinExistence type="predicted"/>
<evidence type="ECO:0000259" key="2">
    <source>
        <dbReference type="Pfam" id="PF04909"/>
    </source>
</evidence>
<dbReference type="PANTHER" id="PTHR21240:SF28">
    <property type="entry name" value="ISO-OROTATE DECARBOXYLASE (EUROFUNG)"/>
    <property type="match status" value="1"/>
</dbReference>
<gene>
    <name evidence="3" type="ORF">SAMN05444170_0161</name>
</gene>